<accession>A0A6C0E739</accession>
<reference evidence="1" key="1">
    <citation type="journal article" date="2020" name="Nature">
        <title>Giant virus diversity and host interactions through global metagenomics.</title>
        <authorList>
            <person name="Schulz F."/>
            <person name="Roux S."/>
            <person name="Paez-Espino D."/>
            <person name="Jungbluth S."/>
            <person name="Walsh D.A."/>
            <person name="Denef V.J."/>
            <person name="McMahon K.D."/>
            <person name="Konstantinidis K.T."/>
            <person name="Eloe-Fadrosh E.A."/>
            <person name="Kyrpides N.C."/>
            <person name="Woyke T."/>
        </authorList>
    </citation>
    <scope>NUCLEOTIDE SEQUENCE</scope>
    <source>
        <strain evidence="1">GVMAG-M-3300023179-138</strain>
    </source>
</reference>
<sequence length="70" mass="7787">MNSVFYKLDIRGIVYLVDTVTAIAYTYDLSSPTEVGKVIWTDTSKPPTIEFKPNIADIMAKKVTEMAPTS</sequence>
<dbReference type="AlphaFoldDB" id="A0A6C0E739"/>
<dbReference type="EMBL" id="MN739744">
    <property type="protein sequence ID" value="QHT24390.1"/>
    <property type="molecule type" value="Genomic_DNA"/>
</dbReference>
<name>A0A6C0E739_9ZZZZ</name>
<organism evidence="1">
    <name type="scientific">viral metagenome</name>
    <dbReference type="NCBI Taxonomy" id="1070528"/>
    <lineage>
        <taxon>unclassified sequences</taxon>
        <taxon>metagenomes</taxon>
        <taxon>organismal metagenomes</taxon>
    </lineage>
</organism>
<protein>
    <submittedName>
        <fullName evidence="1">Uncharacterized protein</fullName>
    </submittedName>
</protein>
<proteinExistence type="predicted"/>
<evidence type="ECO:0000313" key="1">
    <source>
        <dbReference type="EMBL" id="QHT24390.1"/>
    </source>
</evidence>